<proteinExistence type="predicted"/>
<protein>
    <submittedName>
        <fullName evidence="2">Uncharacterized protein</fullName>
    </submittedName>
</protein>
<gene>
    <name evidence="2" type="ordered locus">Xaut_0522</name>
</gene>
<reference evidence="2 3" key="1">
    <citation type="submission" date="2007-07" db="EMBL/GenBank/DDBJ databases">
        <title>Complete sequence of chromosome of Xanthobacter autotrophicus Py2.</title>
        <authorList>
            <consortium name="US DOE Joint Genome Institute"/>
            <person name="Copeland A."/>
            <person name="Lucas S."/>
            <person name="Lapidus A."/>
            <person name="Barry K."/>
            <person name="Glavina del Rio T."/>
            <person name="Hammon N."/>
            <person name="Israni S."/>
            <person name="Dalin E."/>
            <person name="Tice H."/>
            <person name="Pitluck S."/>
            <person name="Sims D."/>
            <person name="Brettin T."/>
            <person name="Bruce D."/>
            <person name="Detter J.C."/>
            <person name="Han C."/>
            <person name="Tapia R."/>
            <person name="Brainard J."/>
            <person name="Schmutz J."/>
            <person name="Larimer F."/>
            <person name="Land M."/>
            <person name="Hauser L."/>
            <person name="Kyrpides N."/>
            <person name="Kim E."/>
            <person name="Ensigns S.A."/>
            <person name="Richardson P."/>
        </authorList>
    </citation>
    <scope>NUCLEOTIDE SEQUENCE [LARGE SCALE GENOMIC DNA]</scope>
    <source>
        <strain evidence="3">ATCC BAA-1158 / Py2</strain>
    </source>
</reference>
<dbReference type="KEGG" id="xau:Xaut_0522"/>
<feature type="region of interest" description="Disordered" evidence="1">
    <location>
        <begin position="1"/>
        <end position="25"/>
    </location>
</feature>
<dbReference type="EMBL" id="CP000781">
    <property type="protein sequence ID" value="ABS65779.1"/>
    <property type="molecule type" value="Genomic_DNA"/>
</dbReference>
<dbReference type="Proteomes" id="UP000002417">
    <property type="component" value="Chromosome"/>
</dbReference>
<evidence type="ECO:0000313" key="3">
    <source>
        <dbReference type="Proteomes" id="UP000002417"/>
    </source>
</evidence>
<dbReference type="HOGENOM" id="CLU_2573064_0_0_5"/>
<evidence type="ECO:0000256" key="1">
    <source>
        <dbReference type="SAM" id="MobiDB-lite"/>
    </source>
</evidence>
<keyword evidence="3" id="KW-1185">Reference proteome</keyword>
<accession>A7ICN6</accession>
<evidence type="ECO:0000313" key="2">
    <source>
        <dbReference type="EMBL" id="ABS65779.1"/>
    </source>
</evidence>
<feature type="compositionally biased region" description="Basic and acidic residues" evidence="1">
    <location>
        <begin position="1"/>
        <end position="17"/>
    </location>
</feature>
<dbReference type="AlphaFoldDB" id="A7ICN6"/>
<name>A7ICN6_XANP2</name>
<organism evidence="2 3">
    <name type="scientific">Xanthobacter autotrophicus (strain ATCC BAA-1158 / Py2)</name>
    <dbReference type="NCBI Taxonomy" id="78245"/>
    <lineage>
        <taxon>Bacteria</taxon>
        <taxon>Pseudomonadati</taxon>
        <taxon>Pseudomonadota</taxon>
        <taxon>Alphaproteobacteria</taxon>
        <taxon>Hyphomicrobiales</taxon>
        <taxon>Xanthobacteraceae</taxon>
        <taxon>Xanthobacter</taxon>
    </lineage>
</organism>
<sequence length="81" mass="8602">MDGGAEMRGRKAGDHRLLPSAAPPQAAVIGPCPSAWPVTPEELDVIEAFLMPEILRLLELSADSKAPERAETIEETIGAIP</sequence>